<dbReference type="RefSeq" id="WP_344310902.1">
    <property type="nucleotide sequence ID" value="NZ_BAAANO010000037.1"/>
</dbReference>
<evidence type="ECO:0000256" key="1">
    <source>
        <dbReference type="SAM" id="Coils"/>
    </source>
</evidence>
<dbReference type="Proteomes" id="UP001500755">
    <property type="component" value="Unassembled WGS sequence"/>
</dbReference>
<proteinExistence type="predicted"/>
<sequence>MTEYDMTNPEHLAAILHRFDQRITATTDVVHSTATKALEISTVLEAQAEEITKHSELLAEALNRLRELESKGTDDDQ</sequence>
<evidence type="ECO:0000313" key="2">
    <source>
        <dbReference type="EMBL" id="GAA2015450.1"/>
    </source>
</evidence>
<organism evidence="2 3">
    <name type="scientific">Brevibacterium samyangense</name>
    <dbReference type="NCBI Taxonomy" id="366888"/>
    <lineage>
        <taxon>Bacteria</taxon>
        <taxon>Bacillati</taxon>
        <taxon>Actinomycetota</taxon>
        <taxon>Actinomycetes</taxon>
        <taxon>Micrococcales</taxon>
        <taxon>Brevibacteriaceae</taxon>
        <taxon>Brevibacterium</taxon>
    </lineage>
</organism>
<keyword evidence="1" id="KW-0175">Coiled coil</keyword>
<feature type="coiled-coil region" evidence="1">
    <location>
        <begin position="44"/>
        <end position="71"/>
    </location>
</feature>
<comment type="caution">
    <text evidence="2">The sequence shown here is derived from an EMBL/GenBank/DDBJ whole genome shotgun (WGS) entry which is preliminary data.</text>
</comment>
<protein>
    <submittedName>
        <fullName evidence="2">Uncharacterized protein</fullName>
    </submittedName>
</protein>
<dbReference type="EMBL" id="BAAANO010000037">
    <property type="protein sequence ID" value="GAA2015450.1"/>
    <property type="molecule type" value="Genomic_DNA"/>
</dbReference>
<evidence type="ECO:0000313" key="3">
    <source>
        <dbReference type="Proteomes" id="UP001500755"/>
    </source>
</evidence>
<name>A0ABP5F3C6_9MICO</name>
<gene>
    <name evidence="2" type="ORF">GCM10009755_29030</name>
</gene>
<keyword evidence="3" id="KW-1185">Reference proteome</keyword>
<accession>A0ABP5F3C6</accession>
<reference evidence="3" key="1">
    <citation type="journal article" date="2019" name="Int. J. Syst. Evol. Microbiol.">
        <title>The Global Catalogue of Microorganisms (GCM) 10K type strain sequencing project: providing services to taxonomists for standard genome sequencing and annotation.</title>
        <authorList>
            <consortium name="The Broad Institute Genomics Platform"/>
            <consortium name="The Broad Institute Genome Sequencing Center for Infectious Disease"/>
            <person name="Wu L."/>
            <person name="Ma J."/>
        </authorList>
    </citation>
    <scope>NUCLEOTIDE SEQUENCE [LARGE SCALE GENOMIC DNA]</scope>
    <source>
        <strain evidence="3">JCM 14546</strain>
    </source>
</reference>